<keyword evidence="1" id="KW-0812">Transmembrane</keyword>
<keyword evidence="1" id="KW-0472">Membrane</keyword>
<accession>A0A9D9HYE4</accession>
<feature type="transmembrane region" description="Helical" evidence="1">
    <location>
        <begin position="106"/>
        <end position="130"/>
    </location>
</feature>
<feature type="transmembrane region" description="Helical" evidence="1">
    <location>
        <begin position="207"/>
        <end position="229"/>
    </location>
</feature>
<reference evidence="2" key="1">
    <citation type="submission" date="2020-10" db="EMBL/GenBank/DDBJ databases">
        <authorList>
            <person name="Gilroy R."/>
        </authorList>
    </citation>
    <scope>NUCLEOTIDE SEQUENCE</scope>
    <source>
        <strain evidence="2">E3-2379</strain>
    </source>
</reference>
<gene>
    <name evidence="2" type="ORF">IAC13_00760</name>
</gene>
<feature type="transmembrane region" description="Helical" evidence="1">
    <location>
        <begin position="235"/>
        <end position="253"/>
    </location>
</feature>
<comment type="caution">
    <text evidence="2">The sequence shown here is derived from an EMBL/GenBank/DDBJ whole genome shotgun (WGS) entry which is preliminary data.</text>
</comment>
<evidence type="ECO:0000313" key="2">
    <source>
        <dbReference type="EMBL" id="MBO8462443.1"/>
    </source>
</evidence>
<keyword evidence="1" id="KW-1133">Transmembrane helix</keyword>
<dbReference type="InterPro" id="IPR010787">
    <property type="entry name" value="DUF1385"/>
</dbReference>
<dbReference type="AlphaFoldDB" id="A0A9D9HYE4"/>
<reference evidence="2" key="2">
    <citation type="journal article" date="2021" name="PeerJ">
        <title>Extensive microbial diversity within the chicken gut microbiome revealed by metagenomics and culture.</title>
        <authorList>
            <person name="Gilroy R."/>
            <person name="Ravi A."/>
            <person name="Getino M."/>
            <person name="Pursley I."/>
            <person name="Horton D.L."/>
            <person name="Alikhan N.F."/>
            <person name="Baker D."/>
            <person name="Gharbi K."/>
            <person name="Hall N."/>
            <person name="Watson M."/>
            <person name="Adriaenssens E.M."/>
            <person name="Foster-Nyarko E."/>
            <person name="Jarju S."/>
            <person name="Secka A."/>
            <person name="Antonio M."/>
            <person name="Oren A."/>
            <person name="Chaudhuri R.R."/>
            <person name="La Ragione R."/>
            <person name="Hildebrand F."/>
            <person name="Pallen M.J."/>
        </authorList>
    </citation>
    <scope>NUCLEOTIDE SEQUENCE</scope>
    <source>
        <strain evidence="2">E3-2379</strain>
    </source>
</reference>
<dbReference type="EMBL" id="JADIML010000022">
    <property type="protein sequence ID" value="MBO8462443.1"/>
    <property type="molecule type" value="Genomic_DNA"/>
</dbReference>
<evidence type="ECO:0000256" key="1">
    <source>
        <dbReference type="SAM" id="Phobius"/>
    </source>
</evidence>
<dbReference type="Pfam" id="PF07136">
    <property type="entry name" value="DUF1385"/>
    <property type="match status" value="1"/>
</dbReference>
<evidence type="ECO:0000313" key="3">
    <source>
        <dbReference type="Proteomes" id="UP000823618"/>
    </source>
</evidence>
<name>A0A9D9HYE4_9FIRM</name>
<feature type="transmembrane region" description="Helical" evidence="1">
    <location>
        <begin position="142"/>
        <end position="162"/>
    </location>
</feature>
<organism evidence="2 3">
    <name type="scientific">Candidatus Scybalomonas excrementavium</name>
    <dbReference type="NCBI Taxonomy" id="2840943"/>
    <lineage>
        <taxon>Bacteria</taxon>
        <taxon>Bacillati</taxon>
        <taxon>Bacillota</taxon>
        <taxon>Clostridia</taxon>
        <taxon>Lachnospirales</taxon>
        <taxon>Lachnospiraceae</taxon>
        <taxon>Lachnospiraceae incertae sedis</taxon>
        <taxon>Candidatus Scybalomonas</taxon>
    </lineage>
</organism>
<dbReference type="PANTHER" id="PTHR42867">
    <property type="entry name" value="MEMBRANE PROTEIN-RELATED"/>
    <property type="match status" value="1"/>
</dbReference>
<protein>
    <submittedName>
        <fullName evidence="2">DUF1385 domain-containing protein</fullName>
    </submittedName>
</protein>
<proteinExistence type="predicted"/>
<dbReference type="Proteomes" id="UP000823618">
    <property type="component" value="Unassembled WGS sequence"/>
</dbReference>
<sequence>MKRTMIGGQAVMEGVMMKNLDRYAVAVRKPDKEIVVDIQDYKSYSDRYPILKLPILRGVASFVESLVIGMKTLTYSASFFEEEEEQKSSKVGSFFDKCLKGKTEDILIGLTVCFSIIMAIGLFMILPYFLASLIKNWTDSKFIISLLEGIVRIGLFLLYITLISKMQDIKRTFMYHGAEHKTINCLEHGEDLTVENIRKHSRYHKRCGTSFLFIVMVISVIFFMFIQVDGTVEKLILRLLLVPVIAGVSYEFIRLAGKSDHPLVNWLSKPGIALQGLTTKEPEDEMIEVAIRSVEAVFDWKPYVEALRKGEVEGCPCMKKEKEKSGKAS</sequence>
<dbReference type="PANTHER" id="PTHR42867:SF1">
    <property type="entry name" value="MEMBRANE PROTEIN-RELATED"/>
    <property type="match status" value="1"/>
</dbReference>